<dbReference type="OrthoDB" id="9779344at2"/>
<dbReference type="InterPro" id="IPR047767">
    <property type="entry name" value="PSP1-like"/>
</dbReference>
<feature type="compositionally biased region" description="Polar residues" evidence="1">
    <location>
        <begin position="382"/>
        <end position="394"/>
    </location>
</feature>
<accession>X5DFM4</accession>
<dbReference type="GO" id="GO:0005737">
    <property type="term" value="C:cytoplasm"/>
    <property type="evidence" value="ECO:0007669"/>
    <property type="project" value="TreeGrafter"/>
</dbReference>
<dbReference type="AlphaFoldDB" id="X5DFM4"/>
<name>X5DFM4_9BACT</name>
<evidence type="ECO:0000256" key="1">
    <source>
        <dbReference type="SAM" id="MobiDB-lite"/>
    </source>
</evidence>
<feature type="compositionally biased region" description="Basic and acidic residues" evidence="1">
    <location>
        <begin position="351"/>
        <end position="360"/>
    </location>
</feature>
<feature type="region of interest" description="Disordered" evidence="1">
    <location>
        <begin position="329"/>
        <end position="432"/>
    </location>
</feature>
<proteinExistence type="predicted"/>
<dbReference type="InterPro" id="IPR007557">
    <property type="entry name" value="PSP1_C"/>
</dbReference>
<dbReference type="EMBL" id="CP007451">
    <property type="protein sequence ID" value="AHW59844.1"/>
    <property type="molecule type" value="Genomic_DNA"/>
</dbReference>
<evidence type="ECO:0000313" key="4">
    <source>
        <dbReference type="EMBL" id="SEU15286.1"/>
    </source>
</evidence>
<evidence type="ECO:0000313" key="6">
    <source>
        <dbReference type="Proteomes" id="UP000181981"/>
    </source>
</evidence>
<feature type="compositionally biased region" description="Basic residues" evidence="1">
    <location>
        <begin position="402"/>
        <end position="417"/>
    </location>
</feature>
<keyword evidence="5" id="KW-1185">Reference proteome</keyword>
<evidence type="ECO:0000313" key="5">
    <source>
        <dbReference type="Proteomes" id="UP000023772"/>
    </source>
</evidence>
<dbReference type="STRING" id="1168034.FH5T_10165"/>
<feature type="compositionally biased region" description="Basic residues" evidence="1">
    <location>
        <begin position="361"/>
        <end position="377"/>
    </location>
</feature>
<sequence length="432" mass="48945">MHKKVTHQTESREDYMSCNGCSFNNSTSTIAQGYDWLSDLPDTTDKSDIVEVKFKSTRKEYYKNVENLPLKRGDHVVVATSPGHDVGEVTLTGYLAEKQFKLRIKNPSRYNLNVVYRKASDADIQKLNEARSREKITMIRARQAATELGLDMKIGDVEFRGDNKKAIFYYLAEGRVDFRELIKIYAREFRIKVEMKQIGARQEAGLIGGIGSCGRELCCSSWRTDFSSISSDAALKQGLSPSAQKMAGACGKLKCCLLYELDAYIEAGNEFPRELLDLELASGLAKPFKTDYLKKEIWYGLEGSMGTTFNLSLKQVRDIIQKNKRGIKPEVHSLSAQPKEQNKMEVTLDESLDRFDDKKPSRNKKRRNNRGGNKKGGRNFENKSNNPQNKQNASEAGEKNKKPNKRRNNNPNRKRKPGFQAKKGPQTSNNTN</sequence>
<dbReference type="KEGG" id="dori:FH5T_10165"/>
<reference evidence="3 5" key="1">
    <citation type="submission" date="2014-03" db="EMBL/GenBank/DDBJ databases">
        <title>Complete genome sequence of a deeply braunched marine Bacteroidia bacterium Draconibacterium orientale type strain FH5T.</title>
        <authorList>
            <person name="Li X."/>
            <person name="Wang X."/>
            <person name="Xie Z."/>
            <person name="Du Z."/>
            <person name="Chen G."/>
        </authorList>
    </citation>
    <scope>NUCLEOTIDE SEQUENCE [LARGE SCALE GENOMIC DNA]</scope>
    <source>
        <strain evidence="3 5">FH5</strain>
    </source>
</reference>
<reference evidence="4 6" key="2">
    <citation type="submission" date="2016-10" db="EMBL/GenBank/DDBJ databases">
        <authorList>
            <person name="de Groot N.N."/>
        </authorList>
    </citation>
    <scope>NUCLEOTIDE SEQUENCE [LARGE SCALE GENOMIC DNA]</scope>
    <source>
        <strain evidence="4 6">DSM 25947</strain>
    </source>
</reference>
<dbReference type="EMBL" id="FOHT01000059">
    <property type="protein sequence ID" value="SEU15286.1"/>
    <property type="molecule type" value="Genomic_DNA"/>
</dbReference>
<dbReference type="PANTHER" id="PTHR43830">
    <property type="entry name" value="PROTEIN PSP1"/>
    <property type="match status" value="1"/>
</dbReference>
<dbReference type="eggNOG" id="COG1774">
    <property type="taxonomic scope" value="Bacteria"/>
</dbReference>
<organism evidence="4 6">
    <name type="scientific">Draconibacterium orientale</name>
    <dbReference type="NCBI Taxonomy" id="1168034"/>
    <lineage>
        <taxon>Bacteria</taxon>
        <taxon>Pseudomonadati</taxon>
        <taxon>Bacteroidota</taxon>
        <taxon>Bacteroidia</taxon>
        <taxon>Marinilabiliales</taxon>
        <taxon>Prolixibacteraceae</taxon>
        <taxon>Draconibacterium</taxon>
    </lineage>
</organism>
<gene>
    <name evidence="3" type="ORF">FH5T_10165</name>
    <name evidence="4" type="ORF">SAMN05444285_1598</name>
</gene>
<dbReference type="HOGENOM" id="CLU_033149_0_0_10"/>
<dbReference type="PANTHER" id="PTHR43830:SF3">
    <property type="entry name" value="PROTEIN PSP1"/>
    <property type="match status" value="1"/>
</dbReference>
<dbReference type="Proteomes" id="UP000181981">
    <property type="component" value="Unassembled WGS sequence"/>
</dbReference>
<dbReference type="Pfam" id="PF04468">
    <property type="entry name" value="PSP1"/>
    <property type="match status" value="1"/>
</dbReference>
<protein>
    <submittedName>
        <fullName evidence="4">Cell fate regulator YaaT, PSP1 superfamily (Controls sporulation, competence, biofilm development)</fullName>
    </submittedName>
</protein>
<dbReference type="Proteomes" id="UP000023772">
    <property type="component" value="Chromosome"/>
</dbReference>
<evidence type="ECO:0000313" key="3">
    <source>
        <dbReference type="EMBL" id="AHW59844.1"/>
    </source>
</evidence>
<dbReference type="NCBIfam" id="NF041131">
    <property type="entry name" value="RicT_YaaT_fam"/>
    <property type="match status" value="1"/>
</dbReference>
<dbReference type="PROSITE" id="PS51411">
    <property type="entry name" value="PSP1_C"/>
    <property type="match status" value="1"/>
</dbReference>
<feature type="domain" description="PSP1 C-terminal" evidence="2">
    <location>
        <begin position="113"/>
        <end position="198"/>
    </location>
</feature>
<evidence type="ECO:0000259" key="2">
    <source>
        <dbReference type="PROSITE" id="PS51411"/>
    </source>
</evidence>